<reference evidence="1" key="1">
    <citation type="journal article" date="2014" name="Front. Microbiol.">
        <title>High frequency of phylogenetically diverse reductive dehalogenase-homologous genes in deep subseafloor sedimentary metagenomes.</title>
        <authorList>
            <person name="Kawai M."/>
            <person name="Futagami T."/>
            <person name="Toyoda A."/>
            <person name="Takaki Y."/>
            <person name="Nishi S."/>
            <person name="Hori S."/>
            <person name="Arai W."/>
            <person name="Tsubouchi T."/>
            <person name="Morono Y."/>
            <person name="Uchiyama I."/>
            <person name="Ito T."/>
            <person name="Fujiyama A."/>
            <person name="Inagaki F."/>
            <person name="Takami H."/>
        </authorList>
    </citation>
    <scope>NUCLEOTIDE SEQUENCE</scope>
    <source>
        <strain evidence="1">Expedition CK06-06</strain>
    </source>
</reference>
<gene>
    <name evidence="1" type="ORF">S01H4_31715</name>
</gene>
<evidence type="ECO:0000313" key="1">
    <source>
        <dbReference type="EMBL" id="GAG82520.1"/>
    </source>
</evidence>
<organism evidence="1">
    <name type="scientific">marine sediment metagenome</name>
    <dbReference type="NCBI Taxonomy" id="412755"/>
    <lineage>
        <taxon>unclassified sequences</taxon>
        <taxon>metagenomes</taxon>
        <taxon>ecological metagenomes</taxon>
    </lineage>
</organism>
<dbReference type="EMBL" id="BART01016501">
    <property type="protein sequence ID" value="GAG82520.1"/>
    <property type="molecule type" value="Genomic_DNA"/>
</dbReference>
<dbReference type="Gene3D" id="2.60.120.560">
    <property type="entry name" value="Exo-inulinase, domain 1"/>
    <property type="match status" value="1"/>
</dbReference>
<proteinExistence type="predicted"/>
<sequence length="196" mass="21801">MQVEADGDLGGKCLMIDSLVGGRYFASWDKFGDTHQDVEILARARDTFGYDHTPRFALRGSGSDGNEKVYFAGFQTPQDENFIHKYTPTSTSVGSIEFVCSKDVWYWVRFRVEGNSLKTKAWRDGDGEPAWMIEETDDSHTQGWVGIGSYNSDPDFDWVGVATGGMTVPSPYLWVENCSHDNVVTPTDLTSNTLSA</sequence>
<dbReference type="AlphaFoldDB" id="X1AIP1"/>
<name>X1AIP1_9ZZZZ</name>
<comment type="caution">
    <text evidence="1">The sequence shown here is derived from an EMBL/GenBank/DDBJ whole genome shotgun (WGS) entry which is preliminary data.</text>
</comment>
<feature type="non-terminal residue" evidence="1">
    <location>
        <position position="196"/>
    </location>
</feature>
<protein>
    <submittedName>
        <fullName evidence="1">Uncharacterized protein</fullName>
    </submittedName>
</protein>
<accession>X1AIP1</accession>